<keyword evidence="3" id="KW-0813">Transport</keyword>
<evidence type="ECO:0000313" key="11">
    <source>
        <dbReference type="Proteomes" id="UP000198420"/>
    </source>
</evidence>
<evidence type="ECO:0000256" key="4">
    <source>
        <dbReference type="ARBA" id="ARBA00022475"/>
    </source>
</evidence>
<proteinExistence type="inferred from homology"/>
<dbReference type="EMBL" id="FZNP01000016">
    <property type="protein sequence ID" value="SNS40736.1"/>
    <property type="molecule type" value="Genomic_DNA"/>
</dbReference>
<feature type="compositionally biased region" description="Low complexity" evidence="8">
    <location>
        <begin position="16"/>
        <end position="26"/>
    </location>
</feature>
<feature type="transmembrane region" description="Helical" evidence="9">
    <location>
        <begin position="97"/>
        <end position="119"/>
    </location>
</feature>
<evidence type="ECO:0000256" key="3">
    <source>
        <dbReference type="ARBA" id="ARBA00022448"/>
    </source>
</evidence>
<keyword evidence="4" id="KW-1003">Cell membrane</keyword>
<accession>A0A239E7V8</accession>
<evidence type="ECO:0000256" key="6">
    <source>
        <dbReference type="ARBA" id="ARBA00022989"/>
    </source>
</evidence>
<evidence type="ECO:0000256" key="7">
    <source>
        <dbReference type="ARBA" id="ARBA00023136"/>
    </source>
</evidence>
<gene>
    <name evidence="10" type="ORF">SAMN06265355_116147</name>
</gene>
<feature type="transmembrane region" description="Helical" evidence="9">
    <location>
        <begin position="330"/>
        <end position="354"/>
    </location>
</feature>
<feature type="transmembrane region" description="Helical" evidence="9">
    <location>
        <begin position="63"/>
        <end position="85"/>
    </location>
</feature>
<feature type="transmembrane region" description="Helical" evidence="9">
    <location>
        <begin position="39"/>
        <end position="57"/>
    </location>
</feature>
<protein>
    <submittedName>
        <fullName evidence="10">Predicted PurR-regulated permease PerM</fullName>
    </submittedName>
</protein>
<organism evidence="10 11">
    <name type="scientific">Actinomadura mexicana</name>
    <dbReference type="NCBI Taxonomy" id="134959"/>
    <lineage>
        <taxon>Bacteria</taxon>
        <taxon>Bacillati</taxon>
        <taxon>Actinomycetota</taxon>
        <taxon>Actinomycetes</taxon>
        <taxon>Streptosporangiales</taxon>
        <taxon>Thermomonosporaceae</taxon>
        <taxon>Actinomadura</taxon>
    </lineage>
</organism>
<dbReference type="GO" id="GO:0055085">
    <property type="term" value="P:transmembrane transport"/>
    <property type="evidence" value="ECO:0007669"/>
    <property type="project" value="TreeGrafter"/>
</dbReference>
<feature type="transmembrane region" description="Helical" evidence="9">
    <location>
        <begin position="174"/>
        <end position="198"/>
    </location>
</feature>
<dbReference type="Proteomes" id="UP000198420">
    <property type="component" value="Unassembled WGS sequence"/>
</dbReference>
<dbReference type="Pfam" id="PF01594">
    <property type="entry name" value="AI-2E_transport"/>
    <property type="match status" value="1"/>
</dbReference>
<keyword evidence="6 9" id="KW-1133">Transmembrane helix</keyword>
<evidence type="ECO:0000256" key="1">
    <source>
        <dbReference type="ARBA" id="ARBA00004651"/>
    </source>
</evidence>
<dbReference type="PANTHER" id="PTHR21716:SF53">
    <property type="entry name" value="PERMEASE PERM-RELATED"/>
    <property type="match status" value="1"/>
</dbReference>
<keyword evidence="7 9" id="KW-0472">Membrane</keyword>
<dbReference type="InterPro" id="IPR002549">
    <property type="entry name" value="AI-2E-like"/>
</dbReference>
<evidence type="ECO:0000256" key="9">
    <source>
        <dbReference type="SAM" id="Phobius"/>
    </source>
</evidence>
<keyword evidence="11" id="KW-1185">Reference proteome</keyword>
<feature type="transmembrane region" description="Helical" evidence="9">
    <location>
        <begin position="300"/>
        <end position="318"/>
    </location>
</feature>
<evidence type="ECO:0000256" key="5">
    <source>
        <dbReference type="ARBA" id="ARBA00022692"/>
    </source>
</evidence>
<reference evidence="11" key="1">
    <citation type="submission" date="2017-06" db="EMBL/GenBank/DDBJ databases">
        <authorList>
            <person name="Varghese N."/>
            <person name="Submissions S."/>
        </authorList>
    </citation>
    <scope>NUCLEOTIDE SEQUENCE [LARGE SCALE GENOMIC DNA]</scope>
    <source>
        <strain evidence="11">DSM 44485</strain>
    </source>
</reference>
<dbReference type="RefSeq" id="WP_245920054.1">
    <property type="nucleotide sequence ID" value="NZ_FZNP01000016.1"/>
</dbReference>
<feature type="transmembrane region" description="Helical" evidence="9">
    <location>
        <begin position="275"/>
        <end position="293"/>
    </location>
</feature>
<evidence type="ECO:0000256" key="2">
    <source>
        <dbReference type="ARBA" id="ARBA00009773"/>
    </source>
</evidence>
<dbReference type="AlphaFoldDB" id="A0A239E7V8"/>
<comment type="subcellular location">
    <subcellularLocation>
        <location evidence="1">Cell membrane</location>
        <topology evidence="1">Multi-pass membrane protein</topology>
    </subcellularLocation>
</comment>
<evidence type="ECO:0000256" key="8">
    <source>
        <dbReference type="SAM" id="MobiDB-lite"/>
    </source>
</evidence>
<sequence>MPQTPGQPPGDTSGDPAPEQAAAHAPQRSHQMPPWLPKAFALAGGSVLAFLAGLWLLERLRELLLLLVISLFLAFAIEPAVNWLAARGWRRGLATAAMFVVVGLLIAGFLGGIGSLLAAQATNLIGGFPGYVRRFVGWVNATFGTHLSQQTVFQRLPTVTGALSRHLSGLAANVWGFGTTAVGVLFNTLGVLLFTFYLSAEGPRFRRTVCSLLPPHRQREVLRAWEIAVDKTGGYIYSRGLLALISGIAHYAAMAGLGVPYAAALALWVGVVSQFIPAVGTYLAGAVPVLIALTRSPSTALWILLFIIAYQQLENYLLQPRITARTLDMHPAVAFGLILAGAAVAGPIGVLLAIPLGASLQAFVGAYVRRYEVEEHPLTTPDAPPARWWRWLRRG</sequence>
<dbReference type="GO" id="GO:0005886">
    <property type="term" value="C:plasma membrane"/>
    <property type="evidence" value="ECO:0007669"/>
    <property type="project" value="UniProtKB-SubCell"/>
</dbReference>
<evidence type="ECO:0000313" key="10">
    <source>
        <dbReference type="EMBL" id="SNS40736.1"/>
    </source>
</evidence>
<comment type="similarity">
    <text evidence="2">Belongs to the autoinducer-2 exporter (AI-2E) (TC 2.A.86) family.</text>
</comment>
<feature type="transmembrane region" description="Helical" evidence="9">
    <location>
        <begin position="241"/>
        <end position="269"/>
    </location>
</feature>
<name>A0A239E7V8_9ACTN</name>
<feature type="region of interest" description="Disordered" evidence="8">
    <location>
        <begin position="1"/>
        <end position="32"/>
    </location>
</feature>
<keyword evidence="5 9" id="KW-0812">Transmembrane</keyword>
<dbReference type="PANTHER" id="PTHR21716">
    <property type="entry name" value="TRANSMEMBRANE PROTEIN"/>
    <property type="match status" value="1"/>
</dbReference>